<organism evidence="1 2">
    <name type="scientific">Castilleja foliolosa</name>
    <dbReference type="NCBI Taxonomy" id="1961234"/>
    <lineage>
        <taxon>Eukaryota</taxon>
        <taxon>Viridiplantae</taxon>
        <taxon>Streptophyta</taxon>
        <taxon>Embryophyta</taxon>
        <taxon>Tracheophyta</taxon>
        <taxon>Spermatophyta</taxon>
        <taxon>Magnoliopsida</taxon>
        <taxon>eudicotyledons</taxon>
        <taxon>Gunneridae</taxon>
        <taxon>Pentapetalae</taxon>
        <taxon>asterids</taxon>
        <taxon>lamiids</taxon>
        <taxon>Lamiales</taxon>
        <taxon>Orobanchaceae</taxon>
        <taxon>Pedicularideae</taxon>
        <taxon>Castillejinae</taxon>
        <taxon>Castilleja</taxon>
    </lineage>
</organism>
<proteinExistence type="predicted"/>
<dbReference type="EMBL" id="JAVIJP010000113">
    <property type="protein sequence ID" value="KAL3613555.1"/>
    <property type="molecule type" value="Genomic_DNA"/>
</dbReference>
<dbReference type="AlphaFoldDB" id="A0ABD3B9G4"/>
<name>A0ABD3B9G4_9LAMI</name>
<gene>
    <name evidence="1" type="ORF">CASFOL_042589</name>
</gene>
<comment type="caution">
    <text evidence="1">The sequence shown here is derived from an EMBL/GenBank/DDBJ whole genome shotgun (WGS) entry which is preliminary data.</text>
</comment>
<keyword evidence="2" id="KW-1185">Reference proteome</keyword>
<accession>A0ABD3B9G4</accession>
<reference evidence="2" key="1">
    <citation type="journal article" date="2024" name="IScience">
        <title>Strigolactones Initiate the Formation of Haustorium-like Structures in Castilleja.</title>
        <authorList>
            <person name="Buerger M."/>
            <person name="Peterson D."/>
            <person name="Chory J."/>
        </authorList>
    </citation>
    <scope>NUCLEOTIDE SEQUENCE [LARGE SCALE GENOMIC DNA]</scope>
</reference>
<dbReference type="Proteomes" id="UP001632038">
    <property type="component" value="Unassembled WGS sequence"/>
</dbReference>
<protein>
    <submittedName>
        <fullName evidence="1">Uncharacterized protein</fullName>
    </submittedName>
</protein>
<sequence>MNKINPRIFITLSADDSSDVAHCELLDELVQQASLSAGHGLWVRGVDCSNSFPAGSIGAGLGLWAMTVEFCKQLKQGKTLPDIQDGLQVELRHECRAMSEVVISTFYEPSPYRTDLLLAHRFLKILEIAEEFEENVEAIENPPLERILRKVMRSLRTVIIPLRRQ</sequence>
<evidence type="ECO:0000313" key="2">
    <source>
        <dbReference type="Proteomes" id="UP001632038"/>
    </source>
</evidence>
<evidence type="ECO:0000313" key="1">
    <source>
        <dbReference type="EMBL" id="KAL3613555.1"/>
    </source>
</evidence>